<protein>
    <recommendedName>
        <fullName evidence="11">Aromatic hydrocarbon degradation protein</fullName>
    </recommendedName>
</protein>
<dbReference type="Gene3D" id="2.40.160.60">
    <property type="entry name" value="Outer membrane protein transport protein (OMPP1/FadL/TodX)"/>
    <property type="match status" value="1"/>
</dbReference>
<keyword evidence="3" id="KW-1134">Transmembrane beta strand</keyword>
<evidence type="ECO:0000256" key="4">
    <source>
        <dbReference type="ARBA" id="ARBA00022692"/>
    </source>
</evidence>
<evidence type="ECO:0000256" key="2">
    <source>
        <dbReference type="ARBA" id="ARBA00008163"/>
    </source>
</evidence>
<reference evidence="9 10" key="1">
    <citation type="submission" date="2018-07" db="EMBL/GenBank/DDBJ databases">
        <title>Genome sequence of Nitratireductor thuwali#1536.</title>
        <authorList>
            <person name="Michoud G."/>
            <person name="Merlino G."/>
            <person name="Sefrji F.O."/>
            <person name="Daffonchio D."/>
        </authorList>
    </citation>
    <scope>NUCLEOTIDE SEQUENCE [LARGE SCALE GENOMIC DNA]</scope>
    <source>
        <strain evidence="10">Nit1536</strain>
    </source>
</reference>
<evidence type="ECO:0008006" key="11">
    <source>
        <dbReference type="Google" id="ProtNLM"/>
    </source>
</evidence>
<evidence type="ECO:0000256" key="8">
    <source>
        <dbReference type="SAM" id="SignalP"/>
    </source>
</evidence>
<evidence type="ECO:0000313" key="9">
    <source>
        <dbReference type="EMBL" id="UUP19304.1"/>
    </source>
</evidence>
<comment type="subcellular location">
    <subcellularLocation>
        <location evidence="1">Cell outer membrane</location>
        <topology evidence="1">Multi-pass membrane protein</topology>
    </subcellularLocation>
</comment>
<dbReference type="PANTHER" id="PTHR35093:SF8">
    <property type="entry name" value="OUTER MEMBRANE PROTEIN NMB0088-RELATED"/>
    <property type="match status" value="1"/>
</dbReference>
<keyword evidence="6" id="KW-0472">Membrane</keyword>
<dbReference type="Proteomes" id="UP001342418">
    <property type="component" value="Chromosome"/>
</dbReference>
<sequence>MRFSGFGVSALGLALLAGSAHAGGFSRGTADTDILYEEGNFNLRAGATVVTPSQKFSRNPGGTTSGGVVGTDYLDTYVIPTAAVKFKVTDNLSCAGTFTTPYGANSSHPSPYGPSGKLSEEFTVSEFGGTCAVFFDMGRGRLSVLGGAFVEKFDYELSALPTLPSPPAPFPGPAPLGIELGSNAYGWRAGLGYEIPEIALRAQLMYRSGTSHDATGSATLYGMPLGTATGSGELPQSVEFKLQTGVAPGWLAFGSVKWTDWSVNERLVVSAGPITSANLYHWKDGWTVTGGVGHAFNERVSGLVSLQWDQGVSNGYDFRSDKWMLATGVSLKDDLGGELRLGGALVYLTSDEITGAGAPDFGAAVDSGWAGILSANYKVRW</sequence>
<dbReference type="PANTHER" id="PTHR35093">
    <property type="entry name" value="OUTER MEMBRANE PROTEIN NMB0088-RELATED"/>
    <property type="match status" value="1"/>
</dbReference>
<evidence type="ECO:0000256" key="6">
    <source>
        <dbReference type="ARBA" id="ARBA00023136"/>
    </source>
</evidence>
<keyword evidence="7" id="KW-0998">Cell outer membrane</keyword>
<evidence type="ECO:0000256" key="7">
    <source>
        <dbReference type="ARBA" id="ARBA00023237"/>
    </source>
</evidence>
<dbReference type="SUPFAM" id="SSF56935">
    <property type="entry name" value="Porins"/>
    <property type="match status" value="1"/>
</dbReference>
<keyword evidence="10" id="KW-1185">Reference proteome</keyword>
<name>A0ABY5MR20_9HYPH</name>
<keyword evidence="5 8" id="KW-0732">Signal</keyword>
<feature type="signal peptide" evidence="8">
    <location>
        <begin position="1"/>
        <end position="22"/>
    </location>
</feature>
<evidence type="ECO:0000256" key="5">
    <source>
        <dbReference type="ARBA" id="ARBA00022729"/>
    </source>
</evidence>
<dbReference type="InterPro" id="IPR005017">
    <property type="entry name" value="OMPP1/FadL/TodX"/>
</dbReference>
<keyword evidence="4" id="KW-0812">Transmembrane</keyword>
<gene>
    <name evidence="9" type="ORF">NTH_03802</name>
</gene>
<dbReference type="Pfam" id="PF03349">
    <property type="entry name" value="Toluene_X"/>
    <property type="match status" value="1"/>
</dbReference>
<comment type="similarity">
    <text evidence="2">Belongs to the OmpP1/FadL family.</text>
</comment>
<dbReference type="EMBL" id="CP030941">
    <property type="protein sequence ID" value="UUP19304.1"/>
    <property type="molecule type" value="Genomic_DNA"/>
</dbReference>
<dbReference type="RefSeq" id="WP_338531475.1">
    <property type="nucleotide sequence ID" value="NZ_CP030941.1"/>
</dbReference>
<proteinExistence type="inferred from homology"/>
<evidence type="ECO:0000256" key="3">
    <source>
        <dbReference type="ARBA" id="ARBA00022452"/>
    </source>
</evidence>
<accession>A0ABY5MR20</accession>
<organism evidence="9 10">
    <name type="scientific">Nitratireductor thuwali</name>
    <dbReference type="NCBI Taxonomy" id="2267699"/>
    <lineage>
        <taxon>Bacteria</taxon>
        <taxon>Pseudomonadati</taxon>
        <taxon>Pseudomonadota</taxon>
        <taxon>Alphaproteobacteria</taxon>
        <taxon>Hyphomicrobiales</taxon>
        <taxon>Phyllobacteriaceae</taxon>
        <taxon>Nitratireductor</taxon>
    </lineage>
</organism>
<evidence type="ECO:0000313" key="10">
    <source>
        <dbReference type="Proteomes" id="UP001342418"/>
    </source>
</evidence>
<feature type="chain" id="PRO_5046840269" description="Aromatic hydrocarbon degradation protein" evidence="8">
    <location>
        <begin position="23"/>
        <end position="381"/>
    </location>
</feature>
<evidence type="ECO:0000256" key="1">
    <source>
        <dbReference type="ARBA" id="ARBA00004571"/>
    </source>
</evidence>